<dbReference type="PANTHER" id="PTHR30476">
    <property type="entry name" value="UPF0234 PROTEIN YAJQ"/>
    <property type="match status" value="1"/>
</dbReference>
<comment type="caution">
    <text evidence="4">The sequence shown here is derived from an EMBL/GenBank/DDBJ whole genome shotgun (WGS) entry which is preliminary data.</text>
</comment>
<evidence type="ECO:0000256" key="1">
    <source>
        <dbReference type="ARBA" id="ARBA00022741"/>
    </source>
</evidence>
<dbReference type="Gene3D" id="3.30.70.860">
    <property type="match status" value="1"/>
</dbReference>
<dbReference type="GO" id="GO:0005829">
    <property type="term" value="C:cytosol"/>
    <property type="evidence" value="ECO:0007669"/>
    <property type="project" value="TreeGrafter"/>
</dbReference>
<gene>
    <name evidence="4" type="ORF">ISQ63_01740</name>
</gene>
<dbReference type="GO" id="GO:0000166">
    <property type="term" value="F:nucleotide binding"/>
    <property type="evidence" value="ECO:0007669"/>
    <property type="project" value="UniProtKB-UniRule"/>
</dbReference>
<reference evidence="4" key="1">
    <citation type="submission" date="2020-10" db="EMBL/GenBank/DDBJ databases">
        <title>Microbiome of the Black Sea water column analyzed by genome centric metagenomics.</title>
        <authorList>
            <person name="Cabello-Yeves P.J."/>
            <person name="Callieri C."/>
            <person name="Picazo A."/>
            <person name="Mehrshad M."/>
            <person name="Haro-Moreno J.M."/>
            <person name="Roda-Garcia J."/>
            <person name="Dzembekova N."/>
            <person name="Slabakova V."/>
            <person name="Slabakova N."/>
            <person name="Moncheva S."/>
            <person name="Rodriguez-Valera F."/>
        </authorList>
    </citation>
    <scope>NUCLEOTIDE SEQUENCE</scope>
    <source>
        <strain evidence="4">BS307-5m-G49</strain>
    </source>
</reference>
<dbReference type="PANTHER" id="PTHR30476:SF0">
    <property type="entry name" value="UPF0234 PROTEIN YAJQ"/>
    <property type="match status" value="1"/>
</dbReference>
<dbReference type="InterPro" id="IPR035570">
    <property type="entry name" value="UPF0234_N"/>
</dbReference>
<dbReference type="Proteomes" id="UP000744438">
    <property type="component" value="Unassembled WGS sequence"/>
</dbReference>
<evidence type="ECO:0000313" key="4">
    <source>
        <dbReference type="EMBL" id="MBL6811588.1"/>
    </source>
</evidence>
<keyword evidence="1 3" id="KW-0547">Nucleotide-binding</keyword>
<evidence type="ECO:0000256" key="3">
    <source>
        <dbReference type="HAMAP-Rule" id="MF_00632"/>
    </source>
</evidence>
<dbReference type="NCBIfam" id="NF003819">
    <property type="entry name" value="PRK05412.1"/>
    <property type="match status" value="1"/>
</dbReference>
<dbReference type="InterPro" id="IPR007551">
    <property type="entry name" value="YajQ/Smlt4090-like"/>
</dbReference>
<dbReference type="InterPro" id="IPR035571">
    <property type="entry name" value="UPF0234-like_C"/>
</dbReference>
<dbReference type="SUPFAM" id="SSF89963">
    <property type="entry name" value="YajQ-like"/>
    <property type="match status" value="2"/>
</dbReference>
<proteinExistence type="inferred from homology"/>
<accession>A0A937I4B7</accession>
<evidence type="ECO:0000256" key="2">
    <source>
        <dbReference type="ARBA" id="ARBA00093450"/>
    </source>
</evidence>
<dbReference type="EMBL" id="JADHQC010000005">
    <property type="protein sequence ID" value="MBL6811588.1"/>
    <property type="molecule type" value="Genomic_DNA"/>
</dbReference>
<comment type="function">
    <text evidence="3">Nucleotide-binding protein.</text>
</comment>
<comment type="similarity">
    <text evidence="2 3">Belongs to the YajQ family.</text>
</comment>
<dbReference type="AlphaFoldDB" id="A0A937I4B7"/>
<name>A0A937I4B7_9GAMM</name>
<sequence>MPSFDIESKIDNHELSNAIDQTNRVITNRYDLKDANANVALQENEIKVFANESFQLDQIIPILKENLSKRKIDLKSLKIGETHEANNSASVNIELVQGISSEIGKEINALIKSKKMKVQSSIQGDSVRVSGKKRDDLQAAIALIKEQNFSIPLQFQNFRD</sequence>
<evidence type="ECO:0000313" key="5">
    <source>
        <dbReference type="Proteomes" id="UP000744438"/>
    </source>
</evidence>
<dbReference type="Pfam" id="PF04461">
    <property type="entry name" value="YajQ"/>
    <property type="match status" value="1"/>
</dbReference>
<dbReference type="Gene3D" id="3.30.70.990">
    <property type="entry name" value="YajQ-like, domain 2"/>
    <property type="match status" value="1"/>
</dbReference>
<dbReference type="CDD" id="cd11740">
    <property type="entry name" value="YajQ_like"/>
    <property type="match status" value="1"/>
</dbReference>
<dbReference type="InterPro" id="IPR036183">
    <property type="entry name" value="YajQ-like_sf"/>
</dbReference>
<organism evidence="4 5">
    <name type="scientific">SAR86 cluster bacterium</name>
    <dbReference type="NCBI Taxonomy" id="2030880"/>
    <lineage>
        <taxon>Bacteria</taxon>
        <taxon>Pseudomonadati</taxon>
        <taxon>Pseudomonadota</taxon>
        <taxon>Gammaproteobacteria</taxon>
        <taxon>SAR86 cluster</taxon>
    </lineage>
</organism>
<protein>
    <recommendedName>
        <fullName evidence="3">Nucleotide-binding protein ISQ63_01740</fullName>
    </recommendedName>
</protein>
<dbReference type="HAMAP" id="MF_00632">
    <property type="entry name" value="UPF0234"/>
    <property type="match status" value="1"/>
</dbReference>